<evidence type="ECO:0000313" key="1">
    <source>
        <dbReference type="EMBL" id="GAA4384595.1"/>
    </source>
</evidence>
<comment type="caution">
    <text evidence="1">The sequence shown here is derived from an EMBL/GenBank/DDBJ whole genome shotgun (WGS) entry which is preliminary data.</text>
</comment>
<name>A0ABP8J3U5_9BACT</name>
<organism evidence="1 2">
    <name type="scientific">Hymenobacter koreensis</name>
    <dbReference type="NCBI Taxonomy" id="1084523"/>
    <lineage>
        <taxon>Bacteria</taxon>
        <taxon>Pseudomonadati</taxon>
        <taxon>Bacteroidota</taxon>
        <taxon>Cytophagia</taxon>
        <taxon>Cytophagales</taxon>
        <taxon>Hymenobacteraceae</taxon>
        <taxon>Hymenobacter</taxon>
    </lineage>
</organism>
<gene>
    <name evidence="1" type="ORF">GCM10023186_27040</name>
</gene>
<evidence type="ECO:0000313" key="2">
    <source>
        <dbReference type="Proteomes" id="UP001500454"/>
    </source>
</evidence>
<proteinExistence type="predicted"/>
<reference evidence="2" key="1">
    <citation type="journal article" date="2019" name="Int. J. Syst. Evol. Microbiol.">
        <title>The Global Catalogue of Microorganisms (GCM) 10K type strain sequencing project: providing services to taxonomists for standard genome sequencing and annotation.</title>
        <authorList>
            <consortium name="The Broad Institute Genomics Platform"/>
            <consortium name="The Broad Institute Genome Sequencing Center for Infectious Disease"/>
            <person name="Wu L."/>
            <person name="Ma J."/>
        </authorList>
    </citation>
    <scope>NUCLEOTIDE SEQUENCE [LARGE SCALE GENOMIC DNA]</scope>
    <source>
        <strain evidence="2">JCM 17924</strain>
    </source>
</reference>
<accession>A0ABP8J3U5</accession>
<dbReference type="EMBL" id="BAABHA010000008">
    <property type="protein sequence ID" value="GAA4384595.1"/>
    <property type="molecule type" value="Genomic_DNA"/>
</dbReference>
<sequence>MLTFRNASTGATLTLKTQITDATHSRAGKFDFRSKDFQIITLKYVLPASPNTELLQVEFNGDGQVDMGFTVNRAFERCAFVDTHAKAAKEMVYGSDRAEAERLDNLRLDGRTYERVAHVTYAGNGLNMMKEYWYSKADGLVAFTEPTQTGLQNWYRVW</sequence>
<dbReference type="Proteomes" id="UP001500454">
    <property type="component" value="Unassembled WGS sequence"/>
</dbReference>
<keyword evidence="2" id="KW-1185">Reference proteome</keyword>
<dbReference type="RefSeq" id="WP_345225023.1">
    <property type="nucleotide sequence ID" value="NZ_BAABHA010000008.1"/>
</dbReference>
<protein>
    <submittedName>
        <fullName evidence="1">Uncharacterized protein</fullName>
    </submittedName>
</protein>